<comment type="subcellular location">
    <subcellularLocation>
        <location evidence="1">Cell membrane</location>
        <topology evidence="1">Multi-pass membrane protein</topology>
    </subcellularLocation>
</comment>
<organism evidence="8">
    <name type="scientific">Streptomyces sp. R39</name>
    <dbReference type="NCBI Taxonomy" id="3238631"/>
    <lineage>
        <taxon>Bacteria</taxon>
        <taxon>Bacillati</taxon>
        <taxon>Actinomycetota</taxon>
        <taxon>Actinomycetes</taxon>
        <taxon>Kitasatosporales</taxon>
        <taxon>Streptomycetaceae</taxon>
        <taxon>Streptomyces</taxon>
    </lineage>
</organism>
<proteinExistence type="predicted"/>
<dbReference type="PANTHER" id="PTHR23523:SF2">
    <property type="entry name" value="2-NITROIMIDAZOLE TRANSPORTER"/>
    <property type="match status" value="1"/>
</dbReference>
<feature type="transmembrane region" description="Helical" evidence="6">
    <location>
        <begin position="348"/>
        <end position="369"/>
    </location>
</feature>
<feature type="transmembrane region" description="Helical" evidence="6">
    <location>
        <begin position="48"/>
        <end position="71"/>
    </location>
</feature>
<feature type="transmembrane region" description="Helical" evidence="6">
    <location>
        <begin position="83"/>
        <end position="101"/>
    </location>
</feature>
<sequence>MMSLMTGKETRPTSSTTGRTAPRAKAAAETTASHGSPATATRAWTTRLVVIGIVLSAVNLRPAITSLGALLEDVRDGLGMSGSAAGLLTSVPPLCFAVFGVTAPRLARRFGPAAVVCAAMAAVTAGLLIRPYAGSTAGFLAGSALALMGIAVSNVLMPVIVKRWFPDRVGSMTGLYSMALAAGTSVAAAVTVPVTDALGGGWQSGLAVWAGLAAAAVLPWVPLVRDRGPAPTAGARAGARARAERQPPALRITRSRTAWALAVFFGLQATAAYITMGWMAQIFRDAGVSASTAGLLLAVTMVMGVPLAFVIPRVATRLPRQGPIVIALGVCGLAGYAGLYLAPAAGAWAWAVLLGISTCAFPLALTMVGMRARTAAGVVQLSAFAQSTGYLISIPGPLLVGVLYQHSGGWGLPIALMIGLMIPQMAVGVLAGRDRTVEDEAAATA</sequence>
<dbReference type="InterPro" id="IPR020846">
    <property type="entry name" value="MFS_dom"/>
</dbReference>
<reference evidence="8" key="1">
    <citation type="submission" date="2024-07" db="EMBL/GenBank/DDBJ databases">
        <authorList>
            <person name="Yu S.T."/>
        </authorList>
    </citation>
    <scope>NUCLEOTIDE SEQUENCE</scope>
    <source>
        <strain evidence="8">R39</strain>
    </source>
</reference>
<dbReference type="InterPro" id="IPR011701">
    <property type="entry name" value="MFS"/>
</dbReference>
<evidence type="ECO:0000256" key="1">
    <source>
        <dbReference type="ARBA" id="ARBA00004651"/>
    </source>
</evidence>
<feature type="transmembrane region" description="Helical" evidence="6">
    <location>
        <begin position="258"/>
        <end position="280"/>
    </location>
</feature>
<evidence type="ECO:0000256" key="3">
    <source>
        <dbReference type="ARBA" id="ARBA00022989"/>
    </source>
</evidence>
<gene>
    <name evidence="8" type="ORF">AB5J52_10490</name>
</gene>
<feature type="transmembrane region" description="Helical" evidence="6">
    <location>
        <begin position="410"/>
        <end position="431"/>
    </location>
</feature>
<dbReference type="InterPro" id="IPR052524">
    <property type="entry name" value="MFS_Cyanate_Porter"/>
</dbReference>
<dbReference type="RefSeq" id="WP_369221990.1">
    <property type="nucleotide sequence ID" value="NZ_CP163441.1"/>
</dbReference>
<evidence type="ECO:0000256" key="4">
    <source>
        <dbReference type="ARBA" id="ARBA00023136"/>
    </source>
</evidence>
<feature type="transmembrane region" description="Helical" evidence="6">
    <location>
        <begin position="173"/>
        <end position="194"/>
    </location>
</feature>
<keyword evidence="3 6" id="KW-1133">Transmembrane helix</keyword>
<evidence type="ECO:0000313" key="8">
    <source>
        <dbReference type="EMBL" id="XDQ42641.1"/>
    </source>
</evidence>
<keyword evidence="2 6" id="KW-0812">Transmembrane</keyword>
<evidence type="ECO:0000256" key="6">
    <source>
        <dbReference type="SAM" id="Phobius"/>
    </source>
</evidence>
<dbReference type="InterPro" id="IPR004747">
    <property type="entry name" value="CynX-like"/>
</dbReference>
<feature type="transmembrane region" description="Helical" evidence="6">
    <location>
        <begin position="206"/>
        <end position="224"/>
    </location>
</feature>
<dbReference type="Gene3D" id="1.20.1250.20">
    <property type="entry name" value="MFS general substrate transporter like domains"/>
    <property type="match status" value="2"/>
</dbReference>
<evidence type="ECO:0000256" key="2">
    <source>
        <dbReference type="ARBA" id="ARBA00022692"/>
    </source>
</evidence>
<feature type="transmembrane region" description="Helical" evidence="6">
    <location>
        <begin position="292"/>
        <end position="311"/>
    </location>
</feature>
<dbReference type="InterPro" id="IPR036259">
    <property type="entry name" value="MFS_trans_sf"/>
</dbReference>
<dbReference type="Pfam" id="PF07690">
    <property type="entry name" value="MFS_1"/>
    <property type="match status" value="1"/>
</dbReference>
<dbReference type="NCBIfam" id="TIGR00896">
    <property type="entry name" value="CynX"/>
    <property type="match status" value="1"/>
</dbReference>
<feature type="transmembrane region" description="Helical" evidence="6">
    <location>
        <begin position="323"/>
        <end position="342"/>
    </location>
</feature>
<evidence type="ECO:0000256" key="5">
    <source>
        <dbReference type="SAM" id="MobiDB-lite"/>
    </source>
</evidence>
<dbReference type="EMBL" id="CP163441">
    <property type="protein sequence ID" value="XDQ42641.1"/>
    <property type="molecule type" value="Genomic_DNA"/>
</dbReference>
<dbReference type="SUPFAM" id="SSF103473">
    <property type="entry name" value="MFS general substrate transporter"/>
    <property type="match status" value="1"/>
</dbReference>
<evidence type="ECO:0000259" key="7">
    <source>
        <dbReference type="PROSITE" id="PS50850"/>
    </source>
</evidence>
<dbReference type="PROSITE" id="PS50850">
    <property type="entry name" value="MFS"/>
    <property type="match status" value="1"/>
</dbReference>
<dbReference type="CDD" id="cd17339">
    <property type="entry name" value="MFS_NIMT_CynX_like"/>
    <property type="match status" value="1"/>
</dbReference>
<dbReference type="GO" id="GO:0022857">
    <property type="term" value="F:transmembrane transporter activity"/>
    <property type="evidence" value="ECO:0007669"/>
    <property type="project" value="InterPro"/>
</dbReference>
<protein>
    <submittedName>
        <fullName evidence="8">CynX/NimT family MFS transporter</fullName>
    </submittedName>
</protein>
<feature type="transmembrane region" description="Helical" evidence="6">
    <location>
        <begin position="139"/>
        <end position="161"/>
    </location>
</feature>
<name>A0AB39QK36_9ACTN</name>
<feature type="transmembrane region" description="Helical" evidence="6">
    <location>
        <begin position="381"/>
        <end position="404"/>
    </location>
</feature>
<accession>A0AB39QK36</accession>
<feature type="region of interest" description="Disordered" evidence="5">
    <location>
        <begin position="1"/>
        <end position="39"/>
    </location>
</feature>
<dbReference type="PANTHER" id="PTHR23523">
    <property type="match status" value="1"/>
</dbReference>
<dbReference type="AlphaFoldDB" id="A0AB39QK36"/>
<dbReference type="GO" id="GO:0005886">
    <property type="term" value="C:plasma membrane"/>
    <property type="evidence" value="ECO:0007669"/>
    <property type="project" value="UniProtKB-SubCell"/>
</dbReference>
<feature type="compositionally biased region" description="Low complexity" evidence="5">
    <location>
        <begin position="16"/>
        <end position="32"/>
    </location>
</feature>
<feature type="domain" description="Major facilitator superfamily (MFS) profile" evidence="7">
    <location>
        <begin position="45"/>
        <end position="435"/>
    </location>
</feature>
<keyword evidence="4 6" id="KW-0472">Membrane</keyword>
<feature type="transmembrane region" description="Helical" evidence="6">
    <location>
        <begin position="113"/>
        <end position="133"/>
    </location>
</feature>